<dbReference type="PANTHER" id="PTHR21666">
    <property type="entry name" value="PEPTIDASE-RELATED"/>
    <property type="match status" value="1"/>
</dbReference>
<name>A0ABT7N7Q3_9BURK</name>
<evidence type="ECO:0000313" key="5">
    <source>
        <dbReference type="Proteomes" id="UP001174908"/>
    </source>
</evidence>
<dbReference type="InterPro" id="IPR050570">
    <property type="entry name" value="Cell_wall_metabolism_enzyme"/>
</dbReference>
<dbReference type="Gene3D" id="2.70.70.10">
    <property type="entry name" value="Glucose Permease (Domain IIA)"/>
    <property type="match status" value="1"/>
</dbReference>
<protein>
    <submittedName>
        <fullName evidence="4">Peptidoglycan DD-metalloendopeptidase family protein</fullName>
    </submittedName>
</protein>
<dbReference type="InterPro" id="IPR011055">
    <property type="entry name" value="Dup_hybrid_motif"/>
</dbReference>
<dbReference type="RefSeq" id="WP_286659041.1">
    <property type="nucleotide sequence ID" value="NZ_JASZYV010000001.1"/>
</dbReference>
<dbReference type="SUPFAM" id="SSF51261">
    <property type="entry name" value="Duplicated hybrid motif"/>
    <property type="match status" value="1"/>
</dbReference>
<evidence type="ECO:0000313" key="4">
    <source>
        <dbReference type="EMBL" id="MDM0043973.1"/>
    </source>
</evidence>
<feature type="region of interest" description="Disordered" evidence="1">
    <location>
        <begin position="53"/>
        <end position="86"/>
    </location>
</feature>
<dbReference type="Proteomes" id="UP001174908">
    <property type="component" value="Unassembled WGS sequence"/>
</dbReference>
<accession>A0ABT7N7Q3</accession>
<feature type="domain" description="M23ase beta-sheet core" evidence="3">
    <location>
        <begin position="117"/>
        <end position="210"/>
    </location>
</feature>
<keyword evidence="2" id="KW-0812">Transmembrane</keyword>
<dbReference type="EMBL" id="JASZYV010000001">
    <property type="protein sequence ID" value="MDM0043973.1"/>
    <property type="molecule type" value="Genomic_DNA"/>
</dbReference>
<keyword evidence="2" id="KW-0472">Membrane</keyword>
<gene>
    <name evidence="4" type="ORF">QTH91_05730</name>
</gene>
<reference evidence="4" key="1">
    <citation type="submission" date="2023-06" db="EMBL/GenBank/DDBJ databases">
        <authorList>
            <person name="Jiang Y."/>
            <person name="Liu Q."/>
        </authorList>
    </citation>
    <scope>NUCLEOTIDE SEQUENCE</scope>
    <source>
        <strain evidence="4">CGMCC 1.12089</strain>
    </source>
</reference>
<evidence type="ECO:0000256" key="1">
    <source>
        <dbReference type="SAM" id="MobiDB-lite"/>
    </source>
</evidence>
<sequence length="219" mass="22708">MHQDKKLHSASRPCHIAARKVAFRRVAMAAGAAASAILITACTSTPLPPMAPYPAPGTPGAPAGTPQSGMPGAMQPGVSGQPVQPGAVPGTAVAPLTARFIRPANGTVVGRFDGKDNKGIDIAGQLGDPVMASAAGRVVYVGDELRNFGNLIIVDHGDNFLTAYAHNRIVLVQERQTVTQGQKIGEIGRNAEGTPMLHFEIRKNGIPVDPAPYLAGMQP</sequence>
<keyword evidence="5" id="KW-1185">Reference proteome</keyword>
<dbReference type="Pfam" id="PF01551">
    <property type="entry name" value="Peptidase_M23"/>
    <property type="match status" value="1"/>
</dbReference>
<comment type="caution">
    <text evidence="4">The sequence shown here is derived from an EMBL/GenBank/DDBJ whole genome shotgun (WGS) entry which is preliminary data.</text>
</comment>
<feature type="transmembrane region" description="Helical" evidence="2">
    <location>
        <begin position="21"/>
        <end position="41"/>
    </location>
</feature>
<dbReference type="CDD" id="cd12797">
    <property type="entry name" value="M23_peptidase"/>
    <property type="match status" value="1"/>
</dbReference>
<evidence type="ECO:0000259" key="3">
    <source>
        <dbReference type="Pfam" id="PF01551"/>
    </source>
</evidence>
<evidence type="ECO:0000256" key="2">
    <source>
        <dbReference type="SAM" id="Phobius"/>
    </source>
</evidence>
<dbReference type="PANTHER" id="PTHR21666:SF270">
    <property type="entry name" value="MUREIN HYDROLASE ACTIVATOR ENVC"/>
    <property type="match status" value="1"/>
</dbReference>
<dbReference type="InterPro" id="IPR016047">
    <property type="entry name" value="M23ase_b-sheet_dom"/>
</dbReference>
<keyword evidence="2" id="KW-1133">Transmembrane helix</keyword>
<proteinExistence type="predicted"/>
<organism evidence="4 5">
    <name type="scientific">Variovorax dokdonensis</name>
    <dbReference type="NCBI Taxonomy" id="344883"/>
    <lineage>
        <taxon>Bacteria</taxon>
        <taxon>Pseudomonadati</taxon>
        <taxon>Pseudomonadota</taxon>
        <taxon>Betaproteobacteria</taxon>
        <taxon>Burkholderiales</taxon>
        <taxon>Comamonadaceae</taxon>
        <taxon>Variovorax</taxon>
    </lineage>
</organism>